<dbReference type="Proteomes" id="UP000815325">
    <property type="component" value="Unassembled WGS sequence"/>
</dbReference>
<proteinExistence type="predicted"/>
<accession>A0ABQ7FZ04</accession>
<feature type="compositionally biased region" description="Low complexity" evidence="1">
    <location>
        <begin position="18"/>
        <end position="29"/>
    </location>
</feature>
<evidence type="ECO:0008006" key="4">
    <source>
        <dbReference type="Google" id="ProtNLM"/>
    </source>
</evidence>
<feature type="region of interest" description="Disordered" evidence="1">
    <location>
        <begin position="94"/>
        <end position="193"/>
    </location>
</feature>
<feature type="region of interest" description="Disordered" evidence="1">
    <location>
        <begin position="1"/>
        <end position="33"/>
    </location>
</feature>
<protein>
    <recommendedName>
        <fullName evidence="4">Myb-like domain-containing protein</fullName>
    </recommendedName>
</protein>
<feature type="region of interest" description="Disordered" evidence="1">
    <location>
        <begin position="683"/>
        <end position="706"/>
    </location>
</feature>
<dbReference type="PANTHER" id="PTHR14000:SF1">
    <property type="entry name" value="HISTONE H2A DEUBIQUITINASE (DUF3755)"/>
    <property type="match status" value="1"/>
</dbReference>
<evidence type="ECO:0000313" key="2">
    <source>
        <dbReference type="EMBL" id="KAF5827587.1"/>
    </source>
</evidence>
<reference evidence="2" key="1">
    <citation type="submission" date="2017-08" db="EMBL/GenBank/DDBJ databases">
        <authorList>
            <person name="Polle J.E."/>
            <person name="Barry K."/>
            <person name="Cushman J."/>
            <person name="Schmutz J."/>
            <person name="Tran D."/>
            <person name="Hathwaick L.T."/>
            <person name="Yim W.C."/>
            <person name="Jenkins J."/>
            <person name="Mckie-Krisberg Z.M."/>
            <person name="Prochnik S."/>
            <person name="Lindquist E."/>
            <person name="Dockter R.B."/>
            <person name="Adam C."/>
            <person name="Molina H."/>
            <person name="Bunkerborg J."/>
            <person name="Jin E."/>
            <person name="Buchheim M."/>
            <person name="Magnuson J."/>
        </authorList>
    </citation>
    <scope>NUCLEOTIDE SEQUENCE</scope>
    <source>
        <strain evidence="2">CCAP 19/18</strain>
    </source>
</reference>
<feature type="compositionally biased region" description="Low complexity" evidence="1">
    <location>
        <begin position="611"/>
        <end position="620"/>
    </location>
</feature>
<dbReference type="PRINTS" id="PR01217">
    <property type="entry name" value="PRICHEXTENSN"/>
</dbReference>
<organism evidence="2 3">
    <name type="scientific">Dunaliella salina</name>
    <name type="common">Green alga</name>
    <name type="synonym">Protococcus salinus</name>
    <dbReference type="NCBI Taxonomy" id="3046"/>
    <lineage>
        <taxon>Eukaryota</taxon>
        <taxon>Viridiplantae</taxon>
        <taxon>Chlorophyta</taxon>
        <taxon>core chlorophytes</taxon>
        <taxon>Chlorophyceae</taxon>
        <taxon>CS clade</taxon>
        <taxon>Chlamydomonadales</taxon>
        <taxon>Dunaliellaceae</taxon>
        <taxon>Dunaliella</taxon>
    </lineage>
</organism>
<evidence type="ECO:0000313" key="3">
    <source>
        <dbReference type="Proteomes" id="UP000815325"/>
    </source>
</evidence>
<feature type="compositionally biased region" description="Basic residues" evidence="1">
    <location>
        <begin position="589"/>
        <end position="598"/>
    </location>
</feature>
<dbReference type="InterPro" id="IPR022228">
    <property type="entry name" value="DUF3755"/>
</dbReference>
<feature type="compositionally biased region" description="Low complexity" evidence="1">
    <location>
        <begin position="689"/>
        <end position="706"/>
    </location>
</feature>
<dbReference type="EMBL" id="MU070466">
    <property type="protein sequence ID" value="KAF5827587.1"/>
    <property type="molecule type" value="Genomic_DNA"/>
</dbReference>
<comment type="caution">
    <text evidence="2">The sequence shown here is derived from an EMBL/GenBank/DDBJ whole genome shotgun (WGS) entry which is preliminary data.</text>
</comment>
<name>A0ABQ7FZ04_DUNSA</name>
<keyword evidence="3" id="KW-1185">Reference proteome</keyword>
<feature type="compositionally biased region" description="Pro residues" evidence="1">
    <location>
        <begin position="322"/>
        <end position="334"/>
    </location>
</feature>
<feature type="region of interest" description="Disordered" evidence="1">
    <location>
        <begin position="535"/>
        <end position="620"/>
    </location>
</feature>
<feature type="region of interest" description="Disordered" evidence="1">
    <location>
        <begin position="303"/>
        <end position="334"/>
    </location>
</feature>
<feature type="region of interest" description="Disordered" evidence="1">
    <location>
        <begin position="385"/>
        <end position="438"/>
    </location>
</feature>
<evidence type="ECO:0000256" key="1">
    <source>
        <dbReference type="SAM" id="MobiDB-lite"/>
    </source>
</evidence>
<dbReference type="Pfam" id="PF12579">
    <property type="entry name" value="DUF3755"/>
    <property type="match status" value="1"/>
</dbReference>
<feature type="compositionally biased region" description="Low complexity" evidence="1">
    <location>
        <begin position="494"/>
        <end position="504"/>
    </location>
</feature>
<gene>
    <name evidence="2" type="ORF">DUNSADRAFT_401</name>
</gene>
<feature type="region of interest" description="Disordered" evidence="1">
    <location>
        <begin position="492"/>
        <end position="516"/>
    </location>
</feature>
<sequence>MMSLEQPASWNPPGLATQQAAEQHYPQQQGSQVVDNREWREWSLDEHSTLCKLIEQDWFPQLTGVERCLRLAAQLPQKTARDVALRLRWMATAGKQQDPGIAGNHPTGRPVSKRPRSRRRGSRQSSFKISQAMKDTSSEGEEASEGDGSSGPQLPKAASMRAGTTHTDASCTVPSCNAPRPWQAGRAGVSRDPRATAEAGNSIISSLVEQNYSILASFRANMAQAKVAENTELLLKYRDNIATALENMAAMPGVMSRMPALPVKPSLEAASRLLPPMATKPGPRPGHIPFGRCGMGPRCQCPQRLTSNTPPPATGMPSMQLMPPPPPPPHDLPNPPPFSCMPPPPISSMDLPRPPVASLPSMAPPSCPLPPPIVDPPLPHAMATFPPFQPPPPLQTPVSMPPSGGASNAATTHSMPPPTLPMFPPPGTLPHPTPSFACSLPLQQQLHPQRGGTLTPLGPFAPPLFPARHHHHMPTSMPCMPPHAPAQLGVVLPQQQQQQQQQQQCSSHPKPCHPHLDQLHVHAPAELAQPHATALPGSMACSTPSMAQAPRSPLHAQAPGSPLHVQQQQQQQQQQQLKQQQQLQLQHQHGLHGLHHHAPPFSPSPQPLPPLQQQHALHSAAAHHHLMVQGAQGPFCPYPQVHPTSLPEVFHPPGSPIQPEDLYLPPHLPAPGPDPFLPRAPPQISATMPAAPAAAAAPPASPPAAAAEEPIFGTAGVKEEPRAASGPIFGAAAEEVEPHTAEESIFKAAAVKEELQPAEEPIFGTAAEEGEQPAEEAIFGTADEGEPYAAPESVFSKAAVMEEPQAAEEPIFGMAAEEGGQPAEEPIIGTAADEGEPQAAAESIFGSLADEGEPQAAAAGPIPATAAEEEGLSNPAAAATEGDLHSAAVQPPTTPAGPATVGAGTQHNMAPFTPANGDLESRRKEVVQPAAGCNTLATQVGGQSPPTPAHAQGQQLSKGIRWVACSHCCGPAAAQEYAVAIPLTALVPDAFVTNPKLARAPIMPGTHSHYARNLFP</sequence>
<feature type="compositionally biased region" description="Pro residues" evidence="1">
    <location>
        <begin position="415"/>
        <end position="433"/>
    </location>
</feature>
<feature type="compositionally biased region" description="Low complexity" evidence="1">
    <location>
        <begin position="887"/>
        <end position="906"/>
    </location>
</feature>
<feature type="region of interest" description="Disordered" evidence="1">
    <location>
        <begin position="880"/>
        <end position="917"/>
    </location>
</feature>
<feature type="compositionally biased region" description="Polar residues" evidence="1">
    <location>
        <begin position="162"/>
        <end position="175"/>
    </location>
</feature>
<feature type="compositionally biased region" description="Basic residues" evidence="1">
    <location>
        <begin position="111"/>
        <end position="122"/>
    </location>
</feature>
<feature type="compositionally biased region" description="Low complexity" evidence="1">
    <location>
        <begin position="563"/>
        <end position="588"/>
    </location>
</feature>
<dbReference type="PANTHER" id="PTHR14000">
    <property type="entry name" value="FINGER CCCH DOMAIN PROTEIN, PUTATIVE (DUF3755)-RELATED"/>
    <property type="match status" value="1"/>
</dbReference>
<feature type="compositionally biased region" description="Pro residues" evidence="1">
    <location>
        <begin position="600"/>
        <end position="610"/>
    </location>
</feature>